<accession>A0A9X1TJX0</accession>
<feature type="region of interest" description="Disordered" evidence="1">
    <location>
        <begin position="200"/>
        <end position="219"/>
    </location>
</feature>
<dbReference type="EMBL" id="JAJTTC010000001">
    <property type="protein sequence ID" value="MCF0060583.1"/>
    <property type="molecule type" value="Genomic_DNA"/>
</dbReference>
<evidence type="ECO:0000313" key="3">
    <source>
        <dbReference type="Proteomes" id="UP001139000"/>
    </source>
</evidence>
<organism evidence="2 3">
    <name type="scientific">Dyadobacter chenwenxiniae</name>
    <dbReference type="NCBI Taxonomy" id="2906456"/>
    <lineage>
        <taxon>Bacteria</taxon>
        <taxon>Pseudomonadati</taxon>
        <taxon>Bacteroidota</taxon>
        <taxon>Cytophagia</taxon>
        <taxon>Cytophagales</taxon>
        <taxon>Spirosomataceae</taxon>
        <taxon>Dyadobacter</taxon>
    </lineage>
</organism>
<keyword evidence="3" id="KW-1185">Reference proteome</keyword>
<dbReference type="InterPro" id="IPR011990">
    <property type="entry name" value="TPR-like_helical_dom_sf"/>
</dbReference>
<evidence type="ECO:0000256" key="1">
    <source>
        <dbReference type="SAM" id="MobiDB-lite"/>
    </source>
</evidence>
<gene>
    <name evidence="2" type="ORF">LXM26_03705</name>
</gene>
<dbReference type="RefSeq" id="WP_234653437.1">
    <property type="nucleotide sequence ID" value="NZ_CP094997.1"/>
</dbReference>
<proteinExistence type="predicted"/>
<evidence type="ECO:0008006" key="4">
    <source>
        <dbReference type="Google" id="ProtNLM"/>
    </source>
</evidence>
<protein>
    <recommendedName>
        <fullName evidence="4">Tetratricopeptide repeat protein</fullName>
    </recommendedName>
</protein>
<name>A0A9X1TJX0_9BACT</name>
<comment type="caution">
    <text evidence="2">The sequence shown here is derived from an EMBL/GenBank/DDBJ whole genome shotgun (WGS) entry which is preliminary data.</text>
</comment>
<sequence>MENLSREDIKQIHLYLHHLMEPEEREQFELKIKSDKAFADEVEIQRIAQMYRFTKIKDHLAGLRDEMIANGQLSDEKESLPLKELPLLGRKADINSETNVISLWPKRLAAAALIIAMLGFGTWYWYNQNNTGDEIADGIKKEQKKDKVTPISPTAEDMVAVFIGEASQPRENVPPNFKKAVGAFENQKTDEAIRMLLDKNISQPPKGSKGEYGASQKGPKADPVLESYRKFYLGISYLSKGEPAKALTYLRQVKAPLKDEGRWYMALAYLKNSEPAKARPLLRSINSDRSSKHVDEAAQLLRELK</sequence>
<dbReference type="Proteomes" id="UP001139000">
    <property type="component" value="Unassembled WGS sequence"/>
</dbReference>
<reference evidence="2" key="1">
    <citation type="submission" date="2021-12" db="EMBL/GenBank/DDBJ databases">
        <title>Novel species in genus Dyadobacter.</title>
        <authorList>
            <person name="Ma C."/>
        </authorList>
    </citation>
    <scope>NUCLEOTIDE SEQUENCE</scope>
    <source>
        <strain evidence="2">LJ419</strain>
    </source>
</reference>
<evidence type="ECO:0000313" key="2">
    <source>
        <dbReference type="EMBL" id="MCF0060583.1"/>
    </source>
</evidence>
<dbReference type="AlphaFoldDB" id="A0A9X1TJX0"/>
<dbReference type="Gene3D" id="1.25.40.10">
    <property type="entry name" value="Tetratricopeptide repeat domain"/>
    <property type="match status" value="1"/>
</dbReference>